<dbReference type="EMBL" id="CAESAK010000073">
    <property type="protein sequence ID" value="CAB4337564.1"/>
    <property type="molecule type" value="Genomic_DNA"/>
</dbReference>
<dbReference type="InterPro" id="IPR039420">
    <property type="entry name" value="WalR-like"/>
</dbReference>
<organism evidence="3">
    <name type="scientific">freshwater metagenome</name>
    <dbReference type="NCBI Taxonomy" id="449393"/>
    <lineage>
        <taxon>unclassified sequences</taxon>
        <taxon>metagenomes</taxon>
        <taxon>ecological metagenomes</taxon>
    </lineage>
</organism>
<keyword evidence="1" id="KW-0238">DNA-binding</keyword>
<evidence type="ECO:0000256" key="1">
    <source>
        <dbReference type="ARBA" id="ARBA00023125"/>
    </source>
</evidence>
<dbReference type="InterPro" id="IPR036388">
    <property type="entry name" value="WH-like_DNA-bd_sf"/>
</dbReference>
<feature type="domain" description="Response regulatory" evidence="2">
    <location>
        <begin position="28"/>
        <end position="148"/>
    </location>
</feature>
<proteinExistence type="predicted"/>
<dbReference type="PROSITE" id="PS50110">
    <property type="entry name" value="RESPONSE_REGULATORY"/>
    <property type="match status" value="1"/>
</dbReference>
<dbReference type="InterPro" id="IPR011006">
    <property type="entry name" value="CheY-like_superfamily"/>
</dbReference>
<reference evidence="3" key="1">
    <citation type="submission" date="2020-05" db="EMBL/GenBank/DDBJ databases">
        <authorList>
            <person name="Chiriac C."/>
            <person name="Salcher M."/>
            <person name="Ghai R."/>
            <person name="Kavagutti S V."/>
        </authorList>
    </citation>
    <scope>NUCLEOTIDE SEQUENCE</scope>
</reference>
<dbReference type="GO" id="GO:0003677">
    <property type="term" value="F:DNA binding"/>
    <property type="evidence" value="ECO:0007669"/>
    <property type="project" value="UniProtKB-KW"/>
</dbReference>
<dbReference type="GO" id="GO:0006355">
    <property type="term" value="P:regulation of DNA-templated transcription"/>
    <property type="evidence" value="ECO:0007669"/>
    <property type="project" value="InterPro"/>
</dbReference>
<evidence type="ECO:0000313" key="3">
    <source>
        <dbReference type="EMBL" id="CAB4337564.1"/>
    </source>
</evidence>
<evidence type="ECO:0000259" key="2">
    <source>
        <dbReference type="PROSITE" id="PS50110"/>
    </source>
</evidence>
<dbReference type="InterPro" id="IPR016032">
    <property type="entry name" value="Sig_transdc_resp-reg_C-effctor"/>
</dbReference>
<gene>
    <name evidence="3" type="ORF">UFOPK3775_00660</name>
</gene>
<dbReference type="Pfam" id="PF00072">
    <property type="entry name" value="Response_reg"/>
    <property type="match status" value="1"/>
</dbReference>
<dbReference type="Gene3D" id="3.40.50.2300">
    <property type="match status" value="1"/>
</dbReference>
<dbReference type="GO" id="GO:0000160">
    <property type="term" value="P:phosphorelay signal transduction system"/>
    <property type="evidence" value="ECO:0007669"/>
    <property type="project" value="InterPro"/>
</dbReference>
<dbReference type="AlphaFoldDB" id="A0A6J5Z509"/>
<accession>A0A6J5Z509</accession>
<protein>
    <submittedName>
        <fullName evidence="3">Unannotated protein</fullName>
    </submittedName>
</protein>
<dbReference type="SUPFAM" id="SSF52172">
    <property type="entry name" value="CheY-like"/>
    <property type="match status" value="1"/>
</dbReference>
<dbReference type="SUPFAM" id="SSF46894">
    <property type="entry name" value="C-terminal effector domain of the bipartite response regulators"/>
    <property type="match status" value="1"/>
</dbReference>
<dbReference type="Gene3D" id="1.10.10.10">
    <property type="entry name" value="Winged helix-like DNA-binding domain superfamily/Winged helix DNA-binding domain"/>
    <property type="match status" value="1"/>
</dbReference>
<sequence length="244" mass="27112">MVFLGNTCDTTTVCKQLPVASLVMNSTRVIYVENDSALRQFLQESLENIPGLEVIGTYADGISALDRATVKKADVALIDFGLDTDGLNGIELGIALREINEYIGIVIYSQFNVRKMVNRVPPAMRNGWSFFEKSGEMSSAEYGIILRETAVGKGNWEEFFPGNSEESDSSLDPYYKLTSRQRSIISLLAQGISVQEISARLDLTYSYVRKELSRAYATLLPEAQDGDDLKTLAVLKYLQLVKKP</sequence>
<dbReference type="PANTHER" id="PTHR43214">
    <property type="entry name" value="TWO-COMPONENT RESPONSE REGULATOR"/>
    <property type="match status" value="1"/>
</dbReference>
<name>A0A6J5Z509_9ZZZZ</name>
<dbReference type="InterPro" id="IPR001789">
    <property type="entry name" value="Sig_transdc_resp-reg_receiver"/>
</dbReference>